<dbReference type="InParanoid" id="A0A2G5CAN2"/>
<dbReference type="Proteomes" id="UP000230069">
    <property type="component" value="Unassembled WGS sequence"/>
</dbReference>
<evidence type="ECO:0000256" key="1">
    <source>
        <dbReference type="SAM" id="Phobius"/>
    </source>
</evidence>
<evidence type="ECO:0008006" key="5">
    <source>
        <dbReference type="Google" id="ProtNLM"/>
    </source>
</evidence>
<keyword evidence="1" id="KW-1133">Transmembrane helix</keyword>
<dbReference type="EMBL" id="KZ305091">
    <property type="protein sequence ID" value="PIA27907.1"/>
    <property type="molecule type" value="Genomic_DNA"/>
</dbReference>
<accession>A0A2G5CAN2</accession>
<organism evidence="3 4">
    <name type="scientific">Aquilegia coerulea</name>
    <name type="common">Rocky mountain columbine</name>
    <dbReference type="NCBI Taxonomy" id="218851"/>
    <lineage>
        <taxon>Eukaryota</taxon>
        <taxon>Viridiplantae</taxon>
        <taxon>Streptophyta</taxon>
        <taxon>Embryophyta</taxon>
        <taxon>Tracheophyta</taxon>
        <taxon>Spermatophyta</taxon>
        <taxon>Magnoliopsida</taxon>
        <taxon>Ranunculales</taxon>
        <taxon>Ranunculaceae</taxon>
        <taxon>Thalictroideae</taxon>
        <taxon>Aquilegia</taxon>
    </lineage>
</organism>
<name>A0A2G5CAN2_AQUCA</name>
<protein>
    <recommendedName>
        <fullName evidence="5">Secreted protein</fullName>
    </recommendedName>
</protein>
<dbReference type="AlphaFoldDB" id="A0A2G5CAN2"/>
<keyword evidence="4" id="KW-1185">Reference proteome</keyword>
<feature type="chain" id="PRO_5013922327" description="Secreted protein" evidence="2">
    <location>
        <begin position="24"/>
        <end position="78"/>
    </location>
</feature>
<keyword evidence="1" id="KW-0812">Transmembrane</keyword>
<proteinExistence type="predicted"/>
<sequence>MLNRYMKASFFFLLFFFLSASHGCFCPCQKEIYKRPLQKNDHSQPFLVFFSFFSLSFFSLEMCTLDSLCLLSPFFLDT</sequence>
<keyword evidence="1" id="KW-0472">Membrane</keyword>
<feature type="signal peptide" evidence="2">
    <location>
        <begin position="1"/>
        <end position="23"/>
    </location>
</feature>
<feature type="transmembrane region" description="Helical" evidence="1">
    <location>
        <begin position="47"/>
        <end position="76"/>
    </location>
</feature>
<evidence type="ECO:0000256" key="2">
    <source>
        <dbReference type="SAM" id="SignalP"/>
    </source>
</evidence>
<gene>
    <name evidence="3" type="ORF">AQUCO_07400029v1</name>
</gene>
<evidence type="ECO:0000313" key="4">
    <source>
        <dbReference type="Proteomes" id="UP000230069"/>
    </source>
</evidence>
<keyword evidence="2" id="KW-0732">Signal</keyword>
<reference evidence="3 4" key="1">
    <citation type="submission" date="2017-09" db="EMBL/GenBank/DDBJ databases">
        <title>WGS assembly of Aquilegia coerulea Goldsmith.</title>
        <authorList>
            <person name="Hodges S."/>
            <person name="Kramer E."/>
            <person name="Nordborg M."/>
            <person name="Tomkins J."/>
            <person name="Borevitz J."/>
            <person name="Derieg N."/>
            <person name="Yan J."/>
            <person name="Mihaltcheva S."/>
            <person name="Hayes R.D."/>
            <person name="Rokhsar D."/>
        </authorList>
    </citation>
    <scope>NUCLEOTIDE SEQUENCE [LARGE SCALE GENOMIC DNA]</scope>
    <source>
        <strain evidence="4">cv. Goldsmith</strain>
    </source>
</reference>
<evidence type="ECO:0000313" key="3">
    <source>
        <dbReference type="EMBL" id="PIA27907.1"/>
    </source>
</evidence>